<protein>
    <submittedName>
        <fullName evidence="2">Uncharacterized protein</fullName>
    </submittedName>
</protein>
<dbReference type="EMBL" id="ADZU01000028">
    <property type="protein sequence ID" value="EFS92135.1"/>
    <property type="molecule type" value="Genomic_DNA"/>
</dbReference>
<evidence type="ECO:0000313" key="2">
    <source>
        <dbReference type="EMBL" id="EFS92135.1"/>
    </source>
</evidence>
<sequence>MTSGSPVPSNPTSSWRTSHTSSTQTSCPDTPRNYYKKLG</sequence>
<gene>
    <name evidence="2" type="ORF">HMPREF9607_01764</name>
</gene>
<accession>A0ABN0C4K9</accession>
<evidence type="ECO:0000313" key="3">
    <source>
        <dbReference type="Proteomes" id="UP000003179"/>
    </source>
</evidence>
<proteinExistence type="predicted"/>
<feature type="compositionally biased region" description="Low complexity" evidence="1">
    <location>
        <begin position="12"/>
        <end position="26"/>
    </location>
</feature>
<reference evidence="2" key="1">
    <citation type="submission" date="2010-08" db="EMBL/GenBank/DDBJ databases">
        <authorList>
            <person name="Weinstock G."/>
            <person name="Sodergren E."/>
            <person name="Clifton S."/>
            <person name="Fulton L."/>
            <person name="Fulton B."/>
            <person name="Courtney L."/>
            <person name="Fronick C."/>
            <person name="Harrison M."/>
            <person name="Strong C."/>
            <person name="Farmer C."/>
            <person name="Delahaunty K."/>
            <person name="Markovic C."/>
            <person name="Hall O."/>
            <person name="Minx P."/>
            <person name="Tomlinson C."/>
            <person name="Mitreva M."/>
            <person name="Hou S."/>
            <person name="Chen J."/>
            <person name="Wollam A."/>
            <person name="Pepin K.H."/>
            <person name="Johnson M."/>
            <person name="Bhonagiri V."/>
            <person name="Zhang X."/>
            <person name="Suruliraj S."/>
            <person name="Warren W."/>
            <person name="Chinwalla A."/>
            <person name="Mardis E.R."/>
            <person name="Wilson R.K."/>
        </authorList>
    </citation>
    <scope>NUCLEOTIDE SEQUENCE [LARGE SCALE GENOMIC DNA]</scope>
    <source>
        <strain evidence="2">HL044PA1</strain>
    </source>
</reference>
<keyword evidence="3" id="KW-1185">Reference proteome</keyword>
<dbReference type="Proteomes" id="UP000003179">
    <property type="component" value="Unassembled WGS sequence"/>
</dbReference>
<evidence type="ECO:0000256" key="1">
    <source>
        <dbReference type="SAM" id="MobiDB-lite"/>
    </source>
</evidence>
<comment type="caution">
    <text evidence="2">The sequence shown here is derived from an EMBL/GenBank/DDBJ whole genome shotgun (WGS) entry which is preliminary data.</text>
</comment>
<name>A0ABN0C4K9_9ACTN</name>
<feature type="compositionally biased region" description="Polar residues" evidence="1">
    <location>
        <begin position="1"/>
        <end position="11"/>
    </location>
</feature>
<organism evidence="2 3">
    <name type="scientific">Cutibacterium modestum HL044PA1</name>
    <dbReference type="NCBI Taxonomy" id="765109"/>
    <lineage>
        <taxon>Bacteria</taxon>
        <taxon>Bacillati</taxon>
        <taxon>Actinomycetota</taxon>
        <taxon>Actinomycetes</taxon>
        <taxon>Propionibacteriales</taxon>
        <taxon>Propionibacteriaceae</taxon>
        <taxon>Cutibacterium</taxon>
        <taxon>Cutibacterium modestum</taxon>
    </lineage>
</organism>
<feature type="region of interest" description="Disordered" evidence="1">
    <location>
        <begin position="1"/>
        <end position="39"/>
    </location>
</feature>